<reference evidence="14" key="1">
    <citation type="submission" date="2024-04" db="EMBL/GenBank/DDBJ databases">
        <title>Salinicola lusitanus LLJ914,a marine bacterium isolated from the Okinawa Trough.</title>
        <authorList>
            <person name="Li J."/>
        </authorList>
    </citation>
    <scope>NUCLEOTIDE SEQUENCE [LARGE SCALE GENOMIC DNA]</scope>
</reference>
<evidence type="ECO:0000256" key="8">
    <source>
        <dbReference type="ARBA" id="ARBA00023163"/>
    </source>
</evidence>
<evidence type="ECO:0000256" key="9">
    <source>
        <dbReference type="ARBA" id="ARBA00023242"/>
    </source>
</evidence>
<dbReference type="PANTHER" id="PTHR24384:SF189">
    <property type="entry name" value="C2H2-TYPE DOMAIN-CONTAINING PROTEIN-RELATED"/>
    <property type="match status" value="1"/>
</dbReference>
<evidence type="ECO:0000256" key="5">
    <source>
        <dbReference type="ARBA" id="ARBA00022833"/>
    </source>
</evidence>
<evidence type="ECO:0000256" key="7">
    <source>
        <dbReference type="ARBA" id="ARBA00023125"/>
    </source>
</evidence>
<evidence type="ECO:0000313" key="14">
    <source>
        <dbReference type="Proteomes" id="UP001460270"/>
    </source>
</evidence>
<accession>A0AAW0P1Q0</accession>
<dbReference type="EMBL" id="JBBPFD010000008">
    <property type="protein sequence ID" value="KAK7915418.1"/>
    <property type="molecule type" value="Genomic_DNA"/>
</dbReference>
<evidence type="ECO:0000256" key="3">
    <source>
        <dbReference type="ARBA" id="ARBA00022737"/>
    </source>
</evidence>
<name>A0AAW0P1Q0_9GOBI</name>
<evidence type="ECO:0000256" key="1">
    <source>
        <dbReference type="ARBA" id="ARBA00004123"/>
    </source>
</evidence>
<keyword evidence="5" id="KW-0862">Zinc</keyword>
<dbReference type="AlphaFoldDB" id="A0AAW0P1Q0"/>
<evidence type="ECO:0000259" key="12">
    <source>
        <dbReference type="PROSITE" id="PS50157"/>
    </source>
</evidence>
<keyword evidence="8" id="KW-0804">Transcription</keyword>
<proteinExistence type="predicted"/>
<dbReference type="SUPFAM" id="SSF57667">
    <property type="entry name" value="beta-beta-alpha zinc fingers"/>
    <property type="match status" value="1"/>
</dbReference>
<feature type="compositionally biased region" description="Low complexity" evidence="11">
    <location>
        <begin position="153"/>
        <end position="162"/>
    </location>
</feature>
<dbReference type="SMART" id="SM00355">
    <property type="entry name" value="ZnF_C2H2"/>
    <property type="match status" value="1"/>
</dbReference>
<comment type="subcellular location">
    <subcellularLocation>
        <location evidence="1">Nucleus</location>
    </subcellularLocation>
</comment>
<evidence type="ECO:0000256" key="11">
    <source>
        <dbReference type="SAM" id="MobiDB-lite"/>
    </source>
</evidence>
<gene>
    <name evidence="13" type="ORF">WMY93_011179</name>
</gene>
<dbReference type="Pfam" id="PF13912">
    <property type="entry name" value="zf-C2H2_6"/>
    <property type="match status" value="1"/>
</dbReference>
<dbReference type="InterPro" id="IPR036236">
    <property type="entry name" value="Znf_C2H2_sf"/>
</dbReference>
<dbReference type="PROSITE" id="PS00028">
    <property type="entry name" value="ZINC_FINGER_C2H2_1"/>
    <property type="match status" value="1"/>
</dbReference>
<comment type="caution">
    <text evidence="13">The sequence shown here is derived from an EMBL/GenBank/DDBJ whole genome shotgun (WGS) entry which is preliminary data.</text>
</comment>
<keyword evidence="14" id="KW-1185">Reference proteome</keyword>
<protein>
    <recommendedName>
        <fullName evidence="12">C2H2-type domain-containing protein</fullName>
    </recommendedName>
</protein>
<organism evidence="13 14">
    <name type="scientific">Mugilogobius chulae</name>
    <name type="common">yellowstripe goby</name>
    <dbReference type="NCBI Taxonomy" id="88201"/>
    <lineage>
        <taxon>Eukaryota</taxon>
        <taxon>Metazoa</taxon>
        <taxon>Chordata</taxon>
        <taxon>Craniata</taxon>
        <taxon>Vertebrata</taxon>
        <taxon>Euteleostomi</taxon>
        <taxon>Actinopterygii</taxon>
        <taxon>Neopterygii</taxon>
        <taxon>Teleostei</taxon>
        <taxon>Neoteleostei</taxon>
        <taxon>Acanthomorphata</taxon>
        <taxon>Gobiaria</taxon>
        <taxon>Gobiiformes</taxon>
        <taxon>Gobioidei</taxon>
        <taxon>Gobiidae</taxon>
        <taxon>Gobionellinae</taxon>
        <taxon>Mugilogobius</taxon>
    </lineage>
</organism>
<dbReference type="PROSITE" id="PS50157">
    <property type="entry name" value="ZINC_FINGER_C2H2_2"/>
    <property type="match status" value="1"/>
</dbReference>
<dbReference type="Proteomes" id="UP001460270">
    <property type="component" value="Unassembled WGS sequence"/>
</dbReference>
<dbReference type="Gene3D" id="3.30.160.60">
    <property type="entry name" value="Classic Zinc Finger"/>
    <property type="match status" value="1"/>
</dbReference>
<keyword evidence="9" id="KW-0539">Nucleus</keyword>
<dbReference type="GO" id="GO:0008270">
    <property type="term" value="F:zinc ion binding"/>
    <property type="evidence" value="ECO:0007669"/>
    <property type="project" value="UniProtKB-KW"/>
</dbReference>
<dbReference type="InterPro" id="IPR050752">
    <property type="entry name" value="C2H2-ZF_domain"/>
</dbReference>
<evidence type="ECO:0000256" key="4">
    <source>
        <dbReference type="ARBA" id="ARBA00022771"/>
    </source>
</evidence>
<dbReference type="GO" id="GO:0005634">
    <property type="term" value="C:nucleus"/>
    <property type="evidence" value="ECO:0007669"/>
    <property type="project" value="UniProtKB-SubCell"/>
</dbReference>
<keyword evidence="7" id="KW-0238">DNA-binding</keyword>
<sequence length="309" mass="35587">MARDISELFDGMVALHEREIRVLKQRNMRQQHILESVLKPRVVLCRTDLQIPSGVDCQLDQETATEPIKEEQEQLSIKQEPEDLQEFTYNLTVKSEDEQLPVLYLSSPEEHNFEGNDRSDDSPHLHSDTDKMENFDLKDLKEKHSPGSSGHFQSDTQTQSSSDTDDSEWAPEIHSGRQNKDKSVNDEEIIFECSECLKTILRKGLSVKHAQGNSSKTKPLTCFACSVKSTGKTGKVRTGKKPFACKVCRKGFTREDNLNTHMLIHKVRMRQRLPELLTEEEGNETYTYLVYIVEPDGCFKFFILRKRKH</sequence>
<dbReference type="GO" id="GO:0000978">
    <property type="term" value="F:RNA polymerase II cis-regulatory region sequence-specific DNA binding"/>
    <property type="evidence" value="ECO:0007669"/>
    <property type="project" value="TreeGrafter"/>
</dbReference>
<dbReference type="InterPro" id="IPR013087">
    <property type="entry name" value="Znf_C2H2_type"/>
</dbReference>
<evidence type="ECO:0000313" key="13">
    <source>
        <dbReference type="EMBL" id="KAK7915418.1"/>
    </source>
</evidence>
<keyword evidence="6" id="KW-0805">Transcription regulation</keyword>
<keyword evidence="4 10" id="KW-0863">Zinc-finger</keyword>
<keyword evidence="2" id="KW-0479">Metal-binding</keyword>
<dbReference type="PANTHER" id="PTHR24384">
    <property type="entry name" value="FINGER PUTATIVE TRANSCRIPTION FACTOR FAMILY-RELATED"/>
    <property type="match status" value="1"/>
</dbReference>
<dbReference type="FunFam" id="3.30.160.60:FF:000624">
    <property type="entry name" value="zinc finger protein 697"/>
    <property type="match status" value="1"/>
</dbReference>
<feature type="region of interest" description="Disordered" evidence="11">
    <location>
        <begin position="109"/>
        <end position="181"/>
    </location>
</feature>
<evidence type="ECO:0000256" key="2">
    <source>
        <dbReference type="ARBA" id="ARBA00022723"/>
    </source>
</evidence>
<evidence type="ECO:0000256" key="10">
    <source>
        <dbReference type="PROSITE-ProRule" id="PRU00042"/>
    </source>
</evidence>
<feature type="compositionally biased region" description="Basic and acidic residues" evidence="11">
    <location>
        <begin position="109"/>
        <end position="145"/>
    </location>
</feature>
<keyword evidence="3" id="KW-0677">Repeat</keyword>
<dbReference type="GO" id="GO:0000981">
    <property type="term" value="F:DNA-binding transcription factor activity, RNA polymerase II-specific"/>
    <property type="evidence" value="ECO:0007669"/>
    <property type="project" value="TreeGrafter"/>
</dbReference>
<evidence type="ECO:0000256" key="6">
    <source>
        <dbReference type="ARBA" id="ARBA00023015"/>
    </source>
</evidence>
<feature type="domain" description="C2H2-type" evidence="12">
    <location>
        <begin position="243"/>
        <end position="265"/>
    </location>
</feature>